<keyword evidence="2" id="KW-0805">Transcription regulation</keyword>
<dbReference type="Proteomes" id="UP000823674">
    <property type="component" value="Chromosome A05"/>
</dbReference>
<dbReference type="PROSITE" id="PS50066">
    <property type="entry name" value="MADS_BOX_2"/>
    <property type="match status" value="1"/>
</dbReference>
<evidence type="ECO:0000256" key="2">
    <source>
        <dbReference type="ARBA" id="ARBA00023015"/>
    </source>
</evidence>
<sequence length="336" mass="37147">MTRRKVKLAFILNNASRKATYKKRKKGLLKKVHELSTLCGIAAGAIIYSPYDPTPEVWPDADGIQQVIAAFRSLPELDQHKNMVNQEEYVKQRIEKAGKLLKKQTRDNREAHFTEVMYQCLMGNMGVAGARAMDLNDLGFLIDQYLHCLDRRIETLLGSSNMEIGESSNAVAAAMDQDPSEPAGTLPLLEGATAPAAAVHEVGSSSSSAAAAGASFNQMYPFPQNQQMFYQPSAPFAGYYEQSHNHNQFMEMMNHPEHMAYAANQMGFPYTDNAHHYRQPNQPQPQPQQFFPGESSAAPQRQFFPGESSAAPPPPGTSGSEPPATAPFPPNNIWFR</sequence>
<dbReference type="SUPFAM" id="SSF55455">
    <property type="entry name" value="SRF-like"/>
    <property type="match status" value="1"/>
</dbReference>
<evidence type="ECO:0000256" key="5">
    <source>
        <dbReference type="ARBA" id="ARBA00023242"/>
    </source>
</evidence>
<evidence type="ECO:0000256" key="3">
    <source>
        <dbReference type="ARBA" id="ARBA00023125"/>
    </source>
</evidence>
<evidence type="ECO:0000256" key="1">
    <source>
        <dbReference type="ARBA" id="ARBA00004123"/>
    </source>
</evidence>
<dbReference type="PANTHER" id="PTHR11945">
    <property type="entry name" value="MADS BOX PROTEIN"/>
    <property type="match status" value="1"/>
</dbReference>
<gene>
    <name evidence="8" type="primary">A05p052130.1_BraROA</name>
    <name evidence="8" type="ORF">IGI04_020955</name>
</gene>
<dbReference type="InterPro" id="IPR002100">
    <property type="entry name" value="TF_MADSbox"/>
</dbReference>
<keyword evidence="3" id="KW-0238">DNA-binding</keyword>
<dbReference type="Gene3D" id="3.40.1810.10">
    <property type="entry name" value="Transcription factor, MADS-box"/>
    <property type="match status" value="1"/>
</dbReference>
<dbReference type="SMART" id="SM00432">
    <property type="entry name" value="MADS"/>
    <property type="match status" value="1"/>
</dbReference>
<dbReference type="Pfam" id="PF00319">
    <property type="entry name" value="SRF-TF"/>
    <property type="match status" value="1"/>
</dbReference>
<evidence type="ECO:0000313" key="8">
    <source>
        <dbReference type="EMBL" id="KAG5399141.1"/>
    </source>
</evidence>
<dbReference type="InterPro" id="IPR033897">
    <property type="entry name" value="SRF-like_MADS-box"/>
</dbReference>
<feature type="domain" description="MADS-box" evidence="7">
    <location>
        <begin position="1"/>
        <end position="49"/>
    </location>
</feature>
<comment type="caution">
    <text evidence="8">The sequence shown here is derived from an EMBL/GenBank/DDBJ whole genome shotgun (WGS) entry which is preliminary data.</text>
</comment>
<protein>
    <recommendedName>
        <fullName evidence="7">MADS-box domain-containing protein</fullName>
    </recommendedName>
</protein>
<dbReference type="CDD" id="cd00266">
    <property type="entry name" value="MADS_SRF_like"/>
    <property type="match status" value="1"/>
</dbReference>
<proteinExistence type="predicted"/>
<evidence type="ECO:0000256" key="6">
    <source>
        <dbReference type="SAM" id="MobiDB-lite"/>
    </source>
</evidence>
<organism evidence="8 9">
    <name type="scientific">Brassica rapa subsp. trilocularis</name>
    <dbReference type="NCBI Taxonomy" id="1813537"/>
    <lineage>
        <taxon>Eukaryota</taxon>
        <taxon>Viridiplantae</taxon>
        <taxon>Streptophyta</taxon>
        <taxon>Embryophyta</taxon>
        <taxon>Tracheophyta</taxon>
        <taxon>Spermatophyta</taxon>
        <taxon>Magnoliopsida</taxon>
        <taxon>eudicotyledons</taxon>
        <taxon>Gunneridae</taxon>
        <taxon>Pentapetalae</taxon>
        <taxon>rosids</taxon>
        <taxon>malvids</taxon>
        <taxon>Brassicales</taxon>
        <taxon>Brassicaceae</taxon>
        <taxon>Brassiceae</taxon>
        <taxon>Brassica</taxon>
    </lineage>
</organism>
<evidence type="ECO:0000256" key="4">
    <source>
        <dbReference type="ARBA" id="ARBA00023163"/>
    </source>
</evidence>
<feature type="region of interest" description="Disordered" evidence="6">
    <location>
        <begin position="271"/>
        <end position="336"/>
    </location>
</feature>
<evidence type="ECO:0000259" key="7">
    <source>
        <dbReference type="PROSITE" id="PS50066"/>
    </source>
</evidence>
<accession>A0ABQ7MNH2</accession>
<name>A0ABQ7MNH2_BRACM</name>
<comment type="subcellular location">
    <subcellularLocation>
        <location evidence="1">Nucleus</location>
    </subcellularLocation>
</comment>
<keyword evidence="5" id="KW-0539">Nucleus</keyword>
<evidence type="ECO:0000313" key="9">
    <source>
        <dbReference type="Proteomes" id="UP000823674"/>
    </source>
</evidence>
<keyword evidence="4" id="KW-0804">Transcription</keyword>
<dbReference type="InterPro" id="IPR036879">
    <property type="entry name" value="TF_MADSbox_sf"/>
</dbReference>
<dbReference type="EMBL" id="JADBGQ010000005">
    <property type="protein sequence ID" value="KAG5399141.1"/>
    <property type="molecule type" value="Genomic_DNA"/>
</dbReference>
<dbReference type="PANTHER" id="PTHR11945:SF387">
    <property type="entry name" value="AGAMOUS-LIKE MADS-BOX PROTEIN AGL80"/>
    <property type="match status" value="1"/>
</dbReference>
<keyword evidence="9" id="KW-1185">Reference proteome</keyword>
<reference evidence="8 9" key="1">
    <citation type="submission" date="2021-03" db="EMBL/GenBank/DDBJ databases">
        <authorList>
            <person name="King G.J."/>
            <person name="Bancroft I."/>
            <person name="Baten A."/>
            <person name="Bloomfield J."/>
            <person name="Borpatragohain P."/>
            <person name="He Z."/>
            <person name="Irish N."/>
            <person name="Irwin J."/>
            <person name="Liu K."/>
            <person name="Mauleon R.P."/>
            <person name="Moore J."/>
            <person name="Morris R."/>
            <person name="Ostergaard L."/>
            <person name="Wang B."/>
            <person name="Wells R."/>
        </authorList>
    </citation>
    <scope>NUCLEOTIDE SEQUENCE [LARGE SCALE GENOMIC DNA]</scope>
    <source>
        <strain evidence="8">R-o-18</strain>
        <tissue evidence="8">Leaf</tissue>
    </source>
</reference>
<dbReference type="PRINTS" id="PR00404">
    <property type="entry name" value="MADSDOMAIN"/>
</dbReference>